<feature type="non-terminal residue" evidence="1">
    <location>
        <position position="1"/>
    </location>
</feature>
<gene>
    <name evidence="1" type="ORF">KIPB_000175</name>
</gene>
<dbReference type="Proteomes" id="UP000265618">
    <property type="component" value="Unassembled WGS sequence"/>
</dbReference>
<dbReference type="EMBL" id="BDIP01000019">
    <property type="protein sequence ID" value="GIQ79521.1"/>
    <property type="molecule type" value="Genomic_DNA"/>
</dbReference>
<evidence type="ECO:0000313" key="1">
    <source>
        <dbReference type="EMBL" id="GIQ79521.1"/>
    </source>
</evidence>
<organism evidence="1 2">
    <name type="scientific">Kipferlia bialata</name>
    <dbReference type="NCBI Taxonomy" id="797122"/>
    <lineage>
        <taxon>Eukaryota</taxon>
        <taxon>Metamonada</taxon>
        <taxon>Carpediemonas-like organisms</taxon>
        <taxon>Kipferlia</taxon>
    </lineage>
</organism>
<comment type="caution">
    <text evidence="1">The sequence shown here is derived from an EMBL/GenBank/DDBJ whole genome shotgun (WGS) entry which is preliminary data.</text>
</comment>
<evidence type="ECO:0000313" key="2">
    <source>
        <dbReference type="Proteomes" id="UP000265618"/>
    </source>
</evidence>
<reference evidence="1 2" key="1">
    <citation type="journal article" date="2018" name="PLoS ONE">
        <title>The draft genome of Kipferlia bialata reveals reductive genome evolution in fornicate parasites.</title>
        <authorList>
            <person name="Tanifuji G."/>
            <person name="Takabayashi S."/>
            <person name="Kume K."/>
            <person name="Takagi M."/>
            <person name="Nakayama T."/>
            <person name="Kamikawa R."/>
            <person name="Inagaki Y."/>
            <person name="Hashimoto T."/>
        </authorList>
    </citation>
    <scope>NUCLEOTIDE SEQUENCE [LARGE SCALE GENOMIC DNA]</scope>
    <source>
        <strain evidence="1">NY0173</strain>
    </source>
</reference>
<sequence>MHVPVLAGPSLRIGARVRIGPGYRQDRNRIVIGAGEGIVLNQHSRTQVTVKFDHGMCCIVQAMPGDFGLVYDPAARLEAEREKAEREERERRATVSLLHAIGVPEGDIPPGTLSLSTLLPQILAAMAASTTATSGTAFDAYTPGDSTAIDSLMERVKGLDMSALHTHIKRVKQYLPVVKGHYEALFALEQFLTQYPTDKLVSEDCPSLLQSLKELHSAYTPFHSALSRLDFDTAESLAFLQSVSDLLDSINTTSLIPLPKDHASLSLGDKYKYFQVKSRNAAVEALYMAAGPVITCQPDIEACMAGLKGIDIAIPDVCAMIDTKAKGVLQMLEYLAPRQTESRALLSALKSVPPVTPQDIECAEYSAFMCECKGKNPRLGEGERGALESELIVERQKVHVLKQTQVEHKRLREQLHPYLCFPEVASALGVSSVPVSVPDVSGSQCNGVVGMMVKGPVSGGEEGDAE</sequence>
<accession>A0A9K3CN62</accession>
<proteinExistence type="predicted"/>
<dbReference type="AlphaFoldDB" id="A0A9K3CN62"/>
<keyword evidence="2" id="KW-1185">Reference proteome</keyword>
<name>A0A9K3CN62_9EUKA</name>
<protein>
    <submittedName>
        <fullName evidence="1">Uncharacterized protein</fullName>
    </submittedName>
</protein>